<accession>A0ABR2I1N4</accession>
<sequence length="110" mass="12046">MDNLGLAQMLGVHPSHCQSYRPALEEQQEKQWQQASKASSSMCECIQPGQAAGGKILGEAMDDDLGQGTTFQDPLWDWDPDIPGYKYTEEPLHSGAVKRQGKCQGEPLGL</sequence>
<evidence type="ECO:0000313" key="3">
    <source>
        <dbReference type="Proteomes" id="UP001390339"/>
    </source>
</evidence>
<evidence type="ECO:0000256" key="1">
    <source>
        <dbReference type="SAM" id="MobiDB-lite"/>
    </source>
</evidence>
<reference evidence="2 3" key="1">
    <citation type="journal article" date="2024" name="IMA Fungus">
        <title>Apiospora arundinis, a panoply of carbohydrate-active enzymes and secondary metabolites.</title>
        <authorList>
            <person name="Sorensen T."/>
            <person name="Petersen C."/>
            <person name="Muurmann A.T."/>
            <person name="Christiansen J.V."/>
            <person name="Brundto M.L."/>
            <person name="Overgaard C.K."/>
            <person name="Boysen A.T."/>
            <person name="Wollenberg R.D."/>
            <person name="Larsen T.O."/>
            <person name="Sorensen J.L."/>
            <person name="Nielsen K.L."/>
            <person name="Sondergaard T.E."/>
        </authorList>
    </citation>
    <scope>NUCLEOTIDE SEQUENCE [LARGE SCALE GENOMIC DNA]</scope>
    <source>
        <strain evidence="2 3">AAU 773</strain>
    </source>
</reference>
<name>A0ABR2I1N4_9PEZI</name>
<gene>
    <name evidence="2" type="ORF">PGQ11_012133</name>
</gene>
<evidence type="ECO:0000313" key="2">
    <source>
        <dbReference type="EMBL" id="KAK8856221.1"/>
    </source>
</evidence>
<proteinExistence type="predicted"/>
<organism evidence="2 3">
    <name type="scientific">Apiospora arundinis</name>
    <dbReference type="NCBI Taxonomy" id="335852"/>
    <lineage>
        <taxon>Eukaryota</taxon>
        <taxon>Fungi</taxon>
        <taxon>Dikarya</taxon>
        <taxon>Ascomycota</taxon>
        <taxon>Pezizomycotina</taxon>
        <taxon>Sordariomycetes</taxon>
        <taxon>Xylariomycetidae</taxon>
        <taxon>Amphisphaeriales</taxon>
        <taxon>Apiosporaceae</taxon>
        <taxon>Apiospora</taxon>
    </lineage>
</organism>
<protein>
    <submittedName>
        <fullName evidence="2">Uncharacterized protein</fullName>
    </submittedName>
</protein>
<keyword evidence="3" id="KW-1185">Reference proteome</keyword>
<comment type="caution">
    <text evidence="2">The sequence shown here is derived from an EMBL/GenBank/DDBJ whole genome shotgun (WGS) entry which is preliminary data.</text>
</comment>
<dbReference type="Proteomes" id="UP001390339">
    <property type="component" value="Unassembled WGS sequence"/>
</dbReference>
<dbReference type="EMBL" id="JAPCWZ010000007">
    <property type="protein sequence ID" value="KAK8856221.1"/>
    <property type="molecule type" value="Genomic_DNA"/>
</dbReference>
<feature type="region of interest" description="Disordered" evidence="1">
    <location>
        <begin position="87"/>
        <end position="110"/>
    </location>
</feature>